<feature type="coiled-coil region" evidence="2">
    <location>
        <begin position="54"/>
        <end position="100"/>
    </location>
</feature>
<dbReference type="InterPro" id="IPR036165">
    <property type="entry name" value="YefM-like_sf"/>
</dbReference>
<dbReference type="Proteomes" id="UP000289718">
    <property type="component" value="Unassembled WGS sequence"/>
</dbReference>
<gene>
    <name evidence="3" type="ORF">CP965_09050</name>
</gene>
<evidence type="ECO:0000313" key="4">
    <source>
        <dbReference type="Proteomes" id="UP000289718"/>
    </source>
</evidence>
<proteinExistence type="inferred from homology"/>
<keyword evidence="2" id="KW-0175">Coiled coil</keyword>
<evidence type="ECO:0008006" key="5">
    <source>
        <dbReference type="Google" id="ProtNLM"/>
    </source>
</evidence>
<organism evidence="3 4">
    <name type="scientific">Halarcobacter mediterraneus</name>
    <dbReference type="NCBI Taxonomy" id="2023153"/>
    <lineage>
        <taxon>Bacteria</taxon>
        <taxon>Pseudomonadati</taxon>
        <taxon>Campylobacterota</taxon>
        <taxon>Epsilonproteobacteria</taxon>
        <taxon>Campylobacterales</taxon>
        <taxon>Arcobacteraceae</taxon>
        <taxon>Halarcobacter</taxon>
    </lineage>
</organism>
<dbReference type="AlphaFoldDB" id="A0A4Q1ASQ2"/>
<dbReference type="SUPFAM" id="SSF143120">
    <property type="entry name" value="YefM-like"/>
    <property type="match status" value="1"/>
</dbReference>
<dbReference type="OrthoDB" id="5344337at2"/>
<evidence type="ECO:0000256" key="1">
    <source>
        <dbReference type="ARBA" id="ARBA00009981"/>
    </source>
</evidence>
<evidence type="ECO:0000256" key="2">
    <source>
        <dbReference type="SAM" id="Coils"/>
    </source>
</evidence>
<comment type="caution">
    <text evidence="3">The sequence shown here is derived from an EMBL/GenBank/DDBJ whole genome shotgun (WGS) entry which is preliminary data.</text>
</comment>
<reference evidence="3 4" key="1">
    <citation type="submission" date="2017-09" db="EMBL/GenBank/DDBJ databases">
        <title>Genomics of the genus Arcobacter.</title>
        <authorList>
            <person name="Perez-Cataluna A."/>
            <person name="Figueras M.J."/>
            <person name="Salas-Masso N."/>
        </authorList>
    </citation>
    <scope>NUCLEOTIDE SEQUENCE [LARGE SCALE GENOMIC DNA]</scope>
    <source>
        <strain evidence="3 4">F156-34</strain>
    </source>
</reference>
<name>A0A4Q1ASQ2_9BACT</name>
<keyword evidence="4" id="KW-1185">Reference proteome</keyword>
<dbReference type="RefSeq" id="WP_129061769.1">
    <property type="nucleotide sequence ID" value="NZ_NXIE01000003.1"/>
</dbReference>
<protein>
    <recommendedName>
        <fullName evidence="5">Antitoxin</fullName>
    </recommendedName>
</protein>
<accession>A0A4Q1ASQ2</accession>
<sequence>MNLLQYKSNEMISSTELIRKSKSIFNKIQKKEIEKAVILRDGKPQFMLLDFETYEKLMTEYLSFKENKEKIKKEEVLENTEIAEEDIQKAFDEIEKLNLEPRTVSSTKNIEITVDDIIEEEIKNEEEPLKEFWEK</sequence>
<dbReference type="EMBL" id="NXIE01000003">
    <property type="protein sequence ID" value="RXK12713.1"/>
    <property type="molecule type" value="Genomic_DNA"/>
</dbReference>
<comment type="similarity">
    <text evidence="1">Belongs to the phD/YefM antitoxin family.</text>
</comment>
<evidence type="ECO:0000313" key="3">
    <source>
        <dbReference type="EMBL" id="RXK12713.1"/>
    </source>
</evidence>